<evidence type="ECO:0000256" key="4">
    <source>
        <dbReference type="ARBA" id="ARBA00022989"/>
    </source>
</evidence>
<sequence length="103" mass="11277">MSKKSAEPSTAINLQFLAELTSYEAACKADADLQSFDRSVHTRTSHAINALAMGVEVRSLSFDSLKQVTECLLEMNQEVVKVILECKQDMENPGIVRTCGGIL</sequence>
<evidence type="ECO:0000256" key="5">
    <source>
        <dbReference type="ARBA" id="ARBA00023136"/>
    </source>
</evidence>
<accession>A0A7C9EWE1</accession>
<organism evidence="6">
    <name type="scientific">Opuntia streptacantha</name>
    <name type="common">Prickly pear cactus</name>
    <name type="synonym">Opuntia cardona</name>
    <dbReference type="NCBI Taxonomy" id="393608"/>
    <lineage>
        <taxon>Eukaryota</taxon>
        <taxon>Viridiplantae</taxon>
        <taxon>Streptophyta</taxon>
        <taxon>Embryophyta</taxon>
        <taxon>Tracheophyta</taxon>
        <taxon>Spermatophyta</taxon>
        <taxon>Magnoliopsida</taxon>
        <taxon>eudicotyledons</taxon>
        <taxon>Gunneridae</taxon>
        <taxon>Pentapetalae</taxon>
        <taxon>Caryophyllales</taxon>
        <taxon>Cactineae</taxon>
        <taxon>Cactaceae</taxon>
        <taxon>Opuntioideae</taxon>
        <taxon>Opuntia</taxon>
    </lineage>
</organism>
<evidence type="ECO:0000256" key="1">
    <source>
        <dbReference type="ARBA" id="ARBA00004370"/>
    </source>
</evidence>
<name>A0A7C9EWE1_OPUST</name>
<reference evidence="6" key="1">
    <citation type="journal article" date="2013" name="J. Plant Res.">
        <title>Effect of fungi and light on seed germination of three Opuntia species from semiarid lands of central Mexico.</title>
        <authorList>
            <person name="Delgado-Sanchez P."/>
            <person name="Jimenez-Bremont J.F."/>
            <person name="Guerrero-Gonzalez Mde L."/>
            <person name="Flores J."/>
        </authorList>
    </citation>
    <scope>NUCLEOTIDE SEQUENCE</scope>
    <source>
        <tissue evidence="6">Cladode</tissue>
    </source>
</reference>
<evidence type="ECO:0000256" key="2">
    <source>
        <dbReference type="ARBA" id="ARBA00009074"/>
    </source>
</evidence>
<keyword evidence="5" id="KW-0472">Membrane</keyword>
<dbReference type="InterPro" id="IPR007749">
    <property type="entry name" value="DUF677"/>
</dbReference>
<dbReference type="GO" id="GO:0016020">
    <property type="term" value="C:membrane"/>
    <property type="evidence" value="ECO:0007669"/>
    <property type="project" value="UniProtKB-SubCell"/>
</dbReference>
<protein>
    <submittedName>
        <fullName evidence="6">Uncharacterized protein</fullName>
    </submittedName>
</protein>
<dbReference type="Pfam" id="PF05055">
    <property type="entry name" value="DUF677"/>
    <property type="match status" value="1"/>
</dbReference>
<keyword evidence="4" id="KW-1133">Transmembrane helix</keyword>
<reference evidence="6" key="2">
    <citation type="submission" date="2020-07" db="EMBL/GenBank/DDBJ databases">
        <authorList>
            <person name="Vera ALvarez R."/>
            <person name="Arias-Moreno D.M."/>
            <person name="Jimenez-Jacinto V."/>
            <person name="Jimenez-Bremont J.F."/>
            <person name="Swaminathan K."/>
            <person name="Moose S.P."/>
            <person name="Guerrero-Gonzalez M.L."/>
            <person name="Marino-Ramirez L."/>
            <person name="Landsman D."/>
            <person name="Rodriguez-Kessler M."/>
            <person name="Delgado-Sanchez P."/>
        </authorList>
    </citation>
    <scope>NUCLEOTIDE SEQUENCE</scope>
    <source>
        <tissue evidence="6">Cladode</tissue>
    </source>
</reference>
<keyword evidence="3" id="KW-0812">Transmembrane</keyword>
<proteinExistence type="inferred from homology"/>
<evidence type="ECO:0000256" key="3">
    <source>
        <dbReference type="ARBA" id="ARBA00022692"/>
    </source>
</evidence>
<comment type="similarity">
    <text evidence="2">Belongs to the UPF0496 family.</text>
</comment>
<comment type="subcellular location">
    <subcellularLocation>
        <location evidence="1">Membrane</location>
    </subcellularLocation>
</comment>
<evidence type="ECO:0000313" key="6">
    <source>
        <dbReference type="EMBL" id="MBA4674465.1"/>
    </source>
</evidence>
<dbReference type="EMBL" id="GISG01262623">
    <property type="protein sequence ID" value="MBA4674465.1"/>
    <property type="molecule type" value="Transcribed_RNA"/>
</dbReference>
<dbReference type="AlphaFoldDB" id="A0A7C9EWE1"/>